<comment type="caution">
    <text evidence="2">The sequence shown here is derived from an EMBL/GenBank/DDBJ whole genome shotgun (WGS) entry which is preliminary data.</text>
</comment>
<feature type="region of interest" description="Disordered" evidence="1">
    <location>
        <begin position="38"/>
        <end position="62"/>
    </location>
</feature>
<dbReference type="Proteomes" id="UP000603912">
    <property type="component" value="Unassembled WGS sequence"/>
</dbReference>
<dbReference type="AlphaFoldDB" id="A0A917I5Q9"/>
<reference evidence="2" key="1">
    <citation type="journal article" date="2014" name="Int. J. Syst. Evol. Microbiol.">
        <title>Complete genome sequence of Corynebacterium casei LMG S-19264T (=DSM 44701T), isolated from a smear-ripened cheese.</title>
        <authorList>
            <consortium name="US DOE Joint Genome Institute (JGI-PGF)"/>
            <person name="Walter F."/>
            <person name="Albersmeier A."/>
            <person name="Kalinowski J."/>
            <person name="Ruckert C."/>
        </authorList>
    </citation>
    <scope>NUCLEOTIDE SEQUENCE</scope>
    <source>
        <strain evidence="2">CGMCC 1.12214</strain>
    </source>
</reference>
<evidence type="ECO:0000256" key="1">
    <source>
        <dbReference type="SAM" id="MobiDB-lite"/>
    </source>
</evidence>
<keyword evidence="3" id="KW-1185">Reference proteome</keyword>
<sequence>MGRVLHFQAPARPAQEATENRTGAMCQILFFTGVRYERHAEPQHDPQQPDATTRRRTRRRSA</sequence>
<protein>
    <submittedName>
        <fullName evidence="2">Uncharacterized protein</fullName>
    </submittedName>
</protein>
<gene>
    <name evidence="2" type="ORF">GCM10007036_12620</name>
</gene>
<dbReference type="EMBL" id="BMES01000001">
    <property type="protein sequence ID" value="GGH13771.1"/>
    <property type="molecule type" value="Genomic_DNA"/>
</dbReference>
<name>A0A917I5Q9_9HYPH</name>
<feature type="region of interest" description="Disordered" evidence="1">
    <location>
        <begin position="1"/>
        <end position="20"/>
    </location>
</feature>
<evidence type="ECO:0000313" key="3">
    <source>
        <dbReference type="Proteomes" id="UP000603912"/>
    </source>
</evidence>
<accession>A0A917I5Q9</accession>
<evidence type="ECO:0000313" key="2">
    <source>
        <dbReference type="EMBL" id="GGH13771.1"/>
    </source>
</evidence>
<reference evidence="2" key="2">
    <citation type="submission" date="2020-09" db="EMBL/GenBank/DDBJ databases">
        <authorList>
            <person name="Sun Q."/>
            <person name="Zhou Y."/>
        </authorList>
    </citation>
    <scope>NUCLEOTIDE SEQUENCE</scope>
    <source>
        <strain evidence="2">CGMCC 1.12214</strain>
    </source>
</reference>
<organism evidence="2 3">
    <name type="scientific">Alsobacter metallidurans</name>
    <dbReference type="NCBI Taxonomy" id="340221"/>
    <lineage>
        <taxon>Bacteria</taxon>
        <taxon>Pseudomonadati</taxon>
        <taxon>Pseudomonadota</taxon>
        <taxon>Alphaproteobacteria</taxon>
        <taxon>Hyphomicrobiales</taxon>
        <taxon>Alsobacteraceae</taxon>
        <taxon>Alsobacter</taxon>
    </lineage>
</organism>
<proteinExistence type="predicted"/>
<dbReference type="RefSeq" id="WP_188516820.1">
    <property type="nucleotide sequence ID" value="NZ_BMES01000001.1"/>
</dbReference>